<evidence type="ECO:0000313" key="4">
    <source>
        <dbReference type="Proteomes" id="UP000319627"/>
    </source>
</evidence>
<keyword evidence="4" id="KW-1185">Reference proteome</keyword>
<feature type="domain" description="WYL" evidence="1">
    <location>
        <begin position="125"/>
        <end position="192"/>
    </location>
</feature>
<dbReference type="InterPro" id="IPR057727">
    <property type="entry name" value="WCX_dom"/>
</dbReference>
<dbReference type="Pfam" id="PF13280">
    <property type="entry name" value="WYL"/>
    <property type="match status" value="1"/>
</dbReference>
<sequence>MSKAAHDPLVFRLCQILVKLNQGEELDAKSLAEEFNISIRTAQRDLSERFGYLPLEKNGTRYRLDPACLGKIGLKDIERFASLAGVRGLFPSLSNDFLRDIFDNRIQSALLIKGQHYESLEGREELFRRLERAIVKRCCVSFVFCKTESRKKHYQNVEPYKMVNHRGVWYLAARDAGQLKTFGFSHIEQVQVLEQGFDFDPTVEKILIEEDGIWLGKDKVKVMIQVDKEAAIHFKRRKLINNQVIEKELEEGGLIISALIGHTKQVLPIVRYWIPHLRIISPEDIRSELELGLAAYLDK</sequence>
<organism evidence="3 4">
    <name type="scientific">Azomonas agilis</name>
    <dbReference type="NCBI Taxonomy" id="116849"/>
    <lineage>
        <taxon>Bacteria</taxon>
        <taxon>Pseudomonadati</taxon>
        <taxon>Pseudomonadota</taxon>
        <taxon>Gammaproteobacteria</taxon>
        <taxon>Pseudomonadales</taxon>
        <taxon>Pseudomonadaceae</taxon>
        <taxon>Azomonas</taxon>
    </lineage>
</organism>
<reference evidence="3 4" key="1">
    <citation type="submission" date="2019-07" db="EMBL/GenBank/DDBJ databases">
        <title>Genomic Encyclopedia of Type Strains, Phase I: the one thousand microbial genomes (KMG-I) project.</title>
        <authorList>
            <person name="Kyrpides N."/>
        </authorList>
    </citation>
    <scope>NUCLEOTIDE SEQUENCE [LARGE SCALE GENOMIC DNA]</scope>
    <source>
        <strain evidence="3 4">DSM 375</strain>
    </source>
</reference>
<dbReference type="RefSeq" id="WP_144569824.1">
    <property type="nucleotide sequence ID" value="NZ_VLKG01000001.1"/>
</dbReference>
<dbReference type="PANTHER" id="PTHR34580">
    <property type="match status" value="1"/>
</dbReference>
<dbReference type="EMBL" id="VLKG01000001">
    <property type="protein sequence ID" value="TWH77124.1"/>
    <property type="molecule type" value="Genomic_DNA"/>
</dbReference>
<dbReference type="GO" id="GO:0003677">
    <property type="term" value="F:DNA binding"/>
    <property type="evidence" value="ECO:0007669"/>
    <property type="project" value="UniProtKB-KW"/>
</dbReference>
<dbReference type="InterPro" id="IPR051534">
    <property type="entry name" value="CBASS_pafABC_assoc_protein"/>
</dbReference>
<accession>A0A562J2T3</accession>
<keyword evidence="3" id="KW-0238">DNA-binding</keyword>
<protein>
    <submittedName>
        <fullName evidence="3">Putative DNA-binding transcriptional regulator YafY</fullName>
    </submittedName>
</protein>
<dbReference type="Proteomes" id="UP000319627">
    <property type="component" value="Unassembled WGS sequence"/>
</dbReference>
<dbReference type="OrthoDB" id="6521217at2"/>
<gene>
    <name evidence="3" type="ORF">LX59_00026</name>
</gene>
<evidence type="ECO:0000259" key="1">
    <source>
        <dbReference type="Pfam" id="PF13280"/>
    </source>
</evidence>
<proteinExistence type="predicted"/>
<dbReference type="AlphaFoldDB" id="A0A562J2T3"/>
<dbReference type="PROSITE" id="PS52050">
    <property type="entry name" value="WYL"/>
    <property type="match status" value="1"/>
</dbReference>
<comment type="caution">
    <text evidence="3">The sequence shown here is derived from an EMBL/GenBank/DDBJ whole genome shotgun (WGS) entry which is preliminary data.</text>
</comment>
<dbReference type="Pfam" id="PF25583">
    <property type="entry name" value="WCX"/>
    <property type="match status" value="1"/>
</dbReference>
<dbReference type="InterPro" id="IPR026881">
    <property type="entry name" value="WYL_dom"/>
</dbReference>
<evidence type="ECO:0000259" key="2">
    <source>
        <dbReference type="Pfam" id="PF25583"/>
    </source>
</evidence>
<feature type="domain" description="WCX" evidence="2">
    <location>
        <begin position="219"/>
        <end position="289"/>
    </location>
</feature>
<evidence type="ECO:0000313" key="3">
    <source>
        <dbReference type="EMBL" id="TWH77124.1"/>
    </source>
</evidence>
<dbReference type="PANTHER" id="PTHR34580:SF1">
    <property type="entry name" value="PROTEIN PAFC"/>
    <property type="match status" value="1"/>
</dbReference>
<name>A0A562J2T3_9GAMM</name>